<proteinExistence type="predicted"/>
<dbReference type="AlphaFoldDB" id="A0A319D210"/>
<dbReference type="VEuPathDB" id="FungiDB:BO71DRAFT_56904"/>
<keyword evidence="3" id="KW-1185">Reference proteome</keyword>
<organism evidence="2 3">
    <name type="scientific">Aspergillus ellipticus CBS 707.79</name>
    <dbReference type="NCBI Taxonomy" id="1448320"/>
    <lineage>
        <taxon>Eukaryota</taxon>
        <taxon>Fungi</taxon>
        <taxon>Dikarya</taxon>
        <taxon>Ascomycota</taxon>
        <taxon>Pezizomycotina</taxon>
        <taxon>Eurotiomycetes</taxon>
        <taxon>Eurotiomycetidae</taxon>
        <taxon>Eurotiales</taxon>
        <taxon>Aspergillaceae</taxon>
        <taxon>Aspergillus</taxon>
        <taxon>Aspergillus subgen. Circumdati</taxon>
    </lineage>
</organism>
<gene>
    <name evidence="2" type="ORF">BO71DRAFT_56904</name>
</gene>
<dbReference type="EMBL" id="KZ825955">
    <property type="protein sequence ID" value="PYH91129.1"/>
    <property type="molecule type" value="Genomic_DNA"/>
</dbReference>
<reference evidence="2 3" key="1">
    <citation type="submission" date="2018-02" db="EMBL/GenBank/DDBJ databases">
        <title>The genomes of Aspergillus section Nigri reveals drivers in fungal speciation.</title>
        <authorList>
            <consortium name="DOE Joint Genome Institute"/>
            <person name="Vesth T.C."/>
            <person name="Nybo J."/>
            <person name="Theobald S."/>
            <person name="Brandl J."/>
            <person name="Frisvad J.C."/>
            <person name="Nielsen K.F."/>
            <person name="Lyhne E.K."/>
            <person name="Kogle M.E."/>
            <person name="Kuo A."/>
            <person name="Riley R."/>
            <person name="Clum A."/>
            <person name="Nolan M."/>
            <person name="Lipzen A."/>
            <person name="Salamov A."/>
            <person name="Henrissat B."/>
            <person name="Wiebenga A."/>
            <person name="De vries R.P."/>
            <person name="Grigoriev I.V."/>
            <person name="Mortensen U.H."/>
            <person name="Andersen M.R."/>
            <person name="Baker S.E."/>
        </authorList>
    </citation>
    <scope>NUCLEOTIDE SEQUENCE [LARGE SCALE GENOMIC DNA]</scope>
    <source>
        <strain evidence="2 3">CBS 707.79</strain>
    </source>
</reference>
<name>A0A319D210_9EURO</name>
<sequence length="123" mass="13769">MDDPTCRLAFRVTLKDEKGVQKVLYPTSPQTSLKAIFKANSLVEWLDGATINALKPRCRRHIYINPTHVTVAEDLKFFLGGAYILDDGSRSKVIPPTAAKRTRADKSEPEPEPDQPYDKKAAK</sequence>
<dbReference type="Proteomes" id="UP000247810">
    <property type="component" value="Unassembled WGS sequence"/>
</dbReference>
<accession>A0A319D210</accession>
<evidence type="ECO:0000313" key="2">
    <source>
        <dbReference type="EMBL" id="PYH91129.1"/>
    </source>
</evidence>
<feature type="region of interest" description="Disordered" evidence="1">
    <location>
        <begin position="87"/>
        <end position="123"/>
    </location>
</feature>
<evidence type="ECO:0000313" key="3">
    <source>
        <dbReference type="Proteomes" id="UP000247810"/>
    </source>
</evidence>
<protein>
    <submittedName>
        <fullName evidence="2">Uncharacterized protein</fullName>
    </submittedName>
</protein>
<dbReference type="OrthoDB" id="4457578at2759"/>
<evidence type="ECO:0000256" key="1">
    <source>
        <dbReference type="SAM" id="MobiDB-lite"/>
    </source>
</evidence>